<feature type="compositionally biased region" description="Polar residues" evidence="1">
    <location>
        <begin position="287"/>
        <end position="314"/>
    </location>
</feature>
<dbReference type="Proteomes" id="UP000016843">
    <property type="component" value="Unassembled WGS sequence"/>
</dbReference>
<evidence type="ECO:0008006" key="4">
    <source>
        <dbReference type="Google" id="ProtNLM"/>
    </source>
</evidence>
<feature type="compositionally biased region" description="Polar residues" evidence="1">
    <location>
        <begin position="422"/>
        <end position="439"/>
    </location>
</feature>
<feature type="compositionally biased region" description="Polar residues" evidence="1">
    <location>
        <begin position="321"/>
        <end position="356"/>
    </location>
</feature>
<comment type="caution">
    <text evidence="2">The sequence shown here is derived from an EMBL/GenBank/DDBJ whole genome shotgun (WGS) entry which is preliminary data.</text>
</comment>
<evidence type="ECO:0000313" key="3">
    <source>
        <dbReference type="Proteomes" id="UP000016843"/>
    </source>
</evidence>
<gene>
    <name evidence="2" type="ORF">P872_02720</name>
</gene>
<name>U5C697_9BACT</name>
<organism evidence="2 3">
    <name type="scientific">Rhodonellum psychrophilum GCM71 = DSM 17998</name>
    <dbReference type="NCBI Taxonomy" id="1123057"/>
    <lineage>
        <taxon>Bacteria</taxon>
        <taxon>Pseudomonadati</taxon>
        <taxon>Bacteroidota</taxon>
        <taxon>Cytophagia</taxon>
        <taxon>Cytophagales</taxon>
        <taxon>Cytophagaceae</taxon>
        <taxon>Rhodonellum</taxon>
    </lineage>
</organism>
<protein>
    <recommendedName>
        <fullName evidence="4">Prolin-rich transmembrane protein</fullName>
    </recommendedName>
</protein>
<accession>U5C697</accession>
<dbReference type="Pfam" id="PF20245">
    <property type="entry name" value="DUF6600"/>
    <property type="match status" value="1"/>
</dbReference>
<dbReference type="PATRIC" id="fig|1123057.7.peg.1379"/>
<feature type="compositionally biased region" description="Polar residues" evidence="1">
    <location>
        <begin position="374"/>
        <end position="403"/>
    </location>
</feature>
<feature type="region of interest" description="Disordered" evidence="1">
    <location>
        <begin position="210"/>
        <end position="461"/>
    </location>
</feature>
<proteinExistence type="predicted"/>
<dbReference type="eggNOG" id="COG0845">
    <property type="taxonomic scope" value="Bacteria"/>
</dbReference>
<reference evidence="2 3" key="1">
    <citation type="journal article" date="2013" name="Genome Announc.">
        <title>Draft Genome Sequence of the Psychrophilic and Alkaliphilic Rhodonellum psychrophilum Strain GCM71T.</title>
        <authorList>
            <person name="Hauptmann A.L."/>
            <person name="Glaring M.A."/>
            <person name="Hallin P.F."/>
            <person name="Prieme A."/>
            <person name="Stougaard P."/>
        </authorList>
    </citation>
    <scope>NUCLEOTIDE SEQUENCE [LARGE SCALE GENOMIC DNA]</scope>
    <source>
        <strain evidence="2 3">GCM71</strain>
    </source>
</reference>
<sequence length="461" mass="51507">MLTIGMAKYNNAEASQPYGVNFQIFYNELSPYGDWVMDQTYGYVWIPNVDRNFHPYSTNGYWTMTNYGNTWVSDYSWGWAPFHYGRWLMDDFYGWAWVPGYEWGPAWVNWRTGGGYYGWSPLAPGIGINVSINFHRNHWVFVPQRRFRHRNFHRYHVPSYQVVNIYNRTTIINNTYVYNNTTYVTGPSRREVEKVTKQSVPVYEVRNSERAGRTTVSNNSVAMYRPEVNNSRSVTAAQPKPSRAFTAEEYRSKSMGTSINNPVATPSRNQANTANANGALAPERTRSIPSNTAASNQQNIPTNRNTRSESGNIDTNRKPSAVSSQGGVNQGTIAPTRTNGTRESAAQSSKPTQERISTPAVRTQAAPVRESRTAPAQQTPRNSGVVQGETRSNQRVSTAPQTQNRNNGTVTSGNSSSRNSTQASQPTRSNTRVSAPTNNTRGETVTTGSRTTSTNRSRGGN</sequence>
<dbReference type="AlphaFoldDB" id="U5C697"/>
<feature type="compositionally biased region" description="Low complexity" evidence="1">
    <location>
        <begin position="404"/>
        <end position="421"/>
    </location>
</feature>
<feature type="compositionally biased region" description="Polar residues" evidence="1">
    <location>
        <begin position="254"/>
        <end position="276"/>
    </location>
</feature>
<dbReference type="InterPro" id="IPR046535">
    <property type="entry name" value="DUF6600"/>
</dbReference>
<evidence type="ECO:0000256" key="1">
    <source>
        <dbReference type="SAM" id="MobiDB-lite"/>
    </source>
</evidence>
<evidence type="ECO:0000313" key="2">
    <source>
        <dbReference type="EMBL" id="ERM83732.1"/>
    </source>
</evidence>
<dbReference type="EMBL" id="AWXR01000010">
    <property type="protein sequence ID" value="ERM83732.1"/>
    <property type="molecule type" value="Genomic_DNA"/>
</dbReference>
<keyword evidence="3" id="KW-1185">Reference proteome</keyword>
<feature type="compositionally biased region" description="Low complexity" evidence="1">
    <location>
        <begin position="440"/>
        <end position="461"/>
    </location>
</feature>